<dbReference type="Pfam" id="PF26034">
    <property type="entry name" value="PHAT_SMAUG"/>
    <property type="match status" value="1"/>
</dbReference>
<name>A0A2R9A7M9_PANPA</name>
<sequence>PPGGGESDQERVYEWFGLVLGSAQRLEFMCGLLDLCNPLELRFLGSCLEDLARKDYHYLRDSEAKANGLSDPGPLADFREPAVRSRLIVYLALLGSENREAAGRLHRLLPQVDSVLKSLRAARGEGSRGGAEDERGEDGDGEQDAEKDGSGPEGGIVEPRVGGGLGSRAQEELLLLFTMASLHPAFSFHQRVTLREHLERLRAALRGGPEDAEVEVEPCKFAGPRAQVRRTEPPWTRGAIAAPAASPASLSDAPCPSPSLAQVARNPHPAAPSARGLSFVSLGRSVPLPHPTPHPGRHSHPPSQNALEVPSVPRCCHGRRGAPRPGPLSEEKCRDVFGSEHLSARCGSRGALEEPVREPAAVSPGQRRPSPPAWPGLRLPSPGSAGPSAGCPEGALPASCPCLWHRGTFFAQCVPELKGVVRVLVASALRACVPSRHLT</sequence>
<dbReference type="AlphaFoldDB" id="A0A2R9A7M9"/>
<gene>
    <name evidence="4" type="primary">ZCCHC2</name>
</gene>
<dbReference type="Pfam" id="PF25479">
    <property type="entry name" value="Vts1"/>
    <property type="match status" value="1"/>
</dbReference>
<feature type="compositionally biased region" description="Low complexity" evidence="1">
    <location>
        <begin position="242"/>
        <end position="261"/>
    </location>
</feature>
<dbReference type="Proteomes" id="UP000240080">
    <property type="component" value="Chromosome 18"/>
</dbReference>
<evidence type="ECO:0000259" key="2">
    <source>
        <dbReference type="Pfam" id="PF25479"/>
    </source>
</evidence>
<dbReference type="Ensembl" id="ENSPPAT00000034326.1">
    <property type="protein sequence ID" value="ENSPPAP00000011665.1"/>
    <property type="gene ID" value="ENSPPAG00000029037.1"/>
</dbReference>
<reference evidence="4 5" key="1">
    <citation type="journal article" date="2012" name="Nature">
        <title>The bonobo genome compared with the chimpanzee and human genomes.</title>
        <authorList>
            <person name="Prufer K."/>
            <person name="Munch K."/>
            <person name="Hellmann I."/>
            <person name="Akagi K."/>
            <person name="Miller J.R."/>
            <person name="Walenz B."/>
            <person name="Koren S."/>
            <person name="Sutton G."/>
            <person name="Kodira C."/>
            <person name="Winer R."/>
            <person name="Knight J.R."/>
            <person name="Mullikin J.C."/>
            <person name="Meader S.J."/>
            <person name="Ponting C.P."/>
            <person name="Lunter G."/>
            <person name="Higashino S."/>
            <person name="Hobolth A."/>
            <person name="Dutheil J."/>
            <person name="Karakoc E."/>
            <person name="Alkan C."/>
            <person name="Sajjadian S."/>
            <person name="Catacchio C.R."/>
            <person name="Ventura M."/>
            <person name="Marques-Bonet T."/>
            <person name="Eichler E.E."/>
            <person name="Andre C."/>
            <person name="Atencia R."/>
            <person name="Mugisha L."/>
            <person name="Junhold J."/>
            <person name="Patterson N."/>
            <person name="Siebauer M."/>
            <person name="Good J.M."/>
            <person name="Fischer A."/>
            <person name="Ptak S.E."/>
            <person name="Lachmann M."/>
            <person name="Symer D.E."/>
            <person name="Mailund T."/>
            <person name="Schierup M.H."/>
            <person name="Andres A.M."/>
            <person name="Kelso J."/>
            <person name="Paabo S."/>
        </authorList>
    </citation>
    <scope>NUCLEOTIDE SEQUENCE [LARGE SCALE GENOMIC DNA]</scope>
</reference>
<dbReference type="EMBL" id="AJFE02095772">
    <property type="status" value="NOT_ANNOTATED_CDS"/>
    <property type="molecule type" value="Genomic_DNA"/>
</dbReference>
<dbReference type="InterPro" id="IPR042793">
    <property type="entry name" value="ZCCHC2"/>
</dbReference>
<dbReference type="PANTHER" id="PTHR46939">
    <property type="entry name" value="ZINC FINGER CCHC DOMAIN-CONTAINING PROTEIN 2"/>
    <property type="match status" value="1"/>
</dbReference>
<proteinExistence type="predicted"/>
<dbReference type="EMBL" id="AJFE02095774">
    <property type="status" value="NOT_ANNOTATED_CDS"/>
    <property type="molecule type" value="Genomic_DNA"/>
</dbReference>
<feature type="region of interest" description="Disordered" evidence="1">
    <location>
        <begin position="121"/>
        <end position="163"/>
    </location>
</feature>
<dbReference type="InterPro" id="IPR058599">
    <property type="entry name" value="PHAT_Smg/ZCCHC2-like"/>
</dbReference>
<dbReference type="GeneTree" id="ENSGT00520000055637"/>
<feature type="compositionally biased region" description="Acidic residues" evidence="1">
    <location>
        <begin position="134"/>
        <end position="143"/>
    </location>
</feature>
<reference evidence="4" key="2">
    <citation type="submission" date="2025-08" db="UniProtKB">
        <authorList>
            <consortium name="Ensembl"/>
        </authorList>
    </citation>
    <scope>IDENTIFICATION</scope>
</reference>
<evidence type="ECO:0000256" key="1">
    <source>
        <dbReference type="SAM" id="MobiDB-lite"/>
    </source>
</evidence>
<accession>A0A2R9A7M9</accession>
<dbReference type="EMBL" id="AJFE02095773">
    <property type="status" value="NOT_ANNOTATED_CDS"/>
    <property type="molecule type" value="Genomic_DNA"/>
</dbReference>
<keyword evidence="5" id="KW-1185">Reference proteome</keyword>
<reference evidence="4" key="3">
    <citation type="submission" date="2025-09" db="UniProtKB">
        <authorList>
            <consortium name="Ensembl"/>
        </authorList>
    </citation>
    <scope>IDENTIFICATION</scope>
</reference>
<evidence type="ECO:0000313" key="5">
    <source>
        <dbReference type="Proteomes" id="UP000240080"/>
    </source>
</evidence>
<feature type="compositionally biased region" description="Basic and acidic residues" evidence="1">
    <location>
        <begin position="122"/>
        <end position="133"/>
    </location>
</feature>
<dbReference type="PANTHER" id="PTHR46939:SF1">
    <property type="entry name" value="ZINC FINGER CCHC DOMAIN-CONTAINING PROTEIN 2"/>
    <property type="match status" value="1"/>
</dbReference>
<protein>
    <submittedName>
        <fullName evidence="4">Zinc finger CCHC-type containing 2</fullName>
    </submittedName>
</protein>
<dbReference type="InterPro" id="IPR057327">
    <property type="entry name" value="Vts1_dom"/>
</dbReference>
<dbReference type="Bgee" id="ENSPPAG00000029037">
    <property type="expression patterns" value="Expressed in liver and 6 other cell types or tissues"/>
</dbReference>
<feature type="domain" description="RNA-binding protein vts1-like alpha-helical" evidence="2">
    <location>
        <begin position="10"/>
        <end position="54"/>
    </location>
</feature>
<evidence type="ECO:0000313" key="4">
    <source>
        <dbReference type="Ensembl" id="ENSPPAP00000011665.1"/>
    </source>
</evidence>
<feature type="domain" description="SMAUG/ZCCHC2-like PHAT" evidence="3">
    <location>
        <begin position="59"/>
        <end position="204"/>
    </location>
</feature>
<organism evidence="4 5">
    <name type="scientific">Pan paniscus</name>
    <name type="common">Pygmy chimpanzee</name>
    <name type="synonym">Bonobo</name>
    <dbReference type="NCBI Taxonomy" id="9597"/>
    <lineage>
        <taxon>Eukaryota</taxon>
        <taxon>Metazoa</taxon>
        <taxon>Chordata</taxon>
        <taxon>Craniata</taxon>
        <taxon>Vertebrata</taxon>
        <taxon>Euteleostomi</taxon>
        <taxon>Mammalia</taxon>
        <taxon>Eutheria</taxon>
        <taxon>Euarchontoglires</taxon>
        <taxon>Primates</taxon>
        <taxon>Haplorrhini</taxon>
        <taxon>Catarrhini</taxon>
        <taxon>Hominidae</taxon>
        <taxon>Pan</taxon>
    </lineage>
</organism>
<feature type="region of interest" description="Disordered" evidence="1">
    <location>
        <begin position="242"/>
        <end position="330"/>
    </location>
</feature>
<feature type="region of interest" description="Disordered" evidence="1">
    <location>
        <begin position="348"/>
        <end position="390"/>
    </location>
</feature>
<evidence type="ECO:0000259" key="3">
    <source>
        <dbReference type="Pfam" id="PF26034"/>
    </source>
</evidence>